<accession>A0ABV1EW29</accession>
<gene>
    <name evidence="1" type="ORF">WMO63_02750</name>
</gene>
<dbReference type="RefSeq" id="WP_031537394.1">
    <property type="nucleotide sequence ID" value="NZ_JBBMFN010000003.1"/>
</dbReference>
<evidence type="ECO:0008006" key="3">
    <source>
        <dbReference type="Google" id="ProtNLM"/>
    </source>
</evidence>
<reference evidence="1 2" key="1">
    <citation type="submission" date="2024-03" db="EMBL/GenBank/DDBJ databases">
        <title>Human intestinal bacterial collection.</title>
        <authorList>
            <person name="Pauvert C."/>
            <person name="Hitch T.C.A."/>
            <person name="Clavel T."/>
        </authorList>
    </citation>
    <scope>NUCLEOTIDE SEQUENCE [LARGE SCALE GENOMIC DNA]</scope>
    <source>
        <strain evidence="1 2">CLA-SR-H024</strain>
    </source>
</reference>
<sequence length="86" mass="9653">MFGKNSMRTFALLGAGVGSFFLFTNKGRDMFNRLKNKFNSTQKDDLLSKAGNPAPDDIGDNNMVNEGAMYSVNYYNKQRNNELAET</sequence>
<keyword evidence="2" id="KW-1185">Reference proteome</keyword>
<protein>
    <recommendedName>
        <fullName evidence="3">YtxH domain-containing protein</fullName>
    </recommendedName>
</protein>
<organism evidence="1 2">
    <name type="scientific">Niallia hominis</name>
    <dbReference type="NCBI Taxonomy" id="3133173"/>
    <lineage>
        <taxon>Bacteria</taxon>
        <taxon>Bacillati</taxon>
        <taxon>Bacillota</taxon>
        <taxon>Bacilli</taxon>
        <taxon>Bacillales</taxon>
        <taxon>Bacillaceae</taxon>
        <taxon>Niallia</taxon>
    </lineage>
</organism>
<comment type="caution">
    <text evidence="1">The sequence shown here is derived from an EMBL/GenBank/DDBJ whole genome shotgun (WGS) entry which is preliminary data.</text>
</comment>
<dbReference type="Proteomes" id="UP001465426">
    <property type="component" value="Unassembled WGS sequence"/>
</dbReference>
<evidence type="ECO:0000313" key="1">
    <source>
        <dbReference type="EMBL" id="MEQ2464588.1"/>
    </source>
</evidence>
<dbReference type="EMBL" id="JBBMFN010000003">
    <property type="protein sequence ID" value="MEQ2464588.1"/>
    <property type="molecule type" value="Genomic_DNA"/>
</dbReference>
<proteinExistence type="predicted"/>
<evidence type="ECO:0000313" key="2">
    <source>
        <dbReference type="Proteomes" id="UP001465426"/>
    </source>
</evidence>
<name>A0ABV1EW29_9BACI</name>